<evidence type="ECO:0000313" key="3">
    <source>
        <dbReference type="Proteomes" id="UP000536179"/>
    </source>
</evidence>
<evidence type="ECO:0000256" key="1">
    <source>
        <dbReference type="SAM" id="Phobius"/>
    </source>
</evidence>
<dbReference type="EMBL" id="JACHXU010000001">
    <property type="protein sequence ID" value="MBB3204619.1"/>
    <property type="molecule type" value="Genomic_DNA"/>
</dbReference>
<keyword evidence="1" id="KW-1133">Transmembrane helix</keyword>
<accession>A0A7W5DUW6</accession>
<feature type="transmembrane region" description="Helical" evidence="1">
    <location>
        <begin position="73"/>
        <end position="90"/>
    </location>
</feature>
<proteinExistence type="predicted"/>
<sequence>MSLVERRQSNAVSATQKWKTTVAHSVQRVSGFGRAYSFRRRRVVAAAIVAVSLALDAGLVSVMHSALLHTGVMTGWMLMSCLILLILIGVRRRIPVLPLGTMSVWTQVHIYTGVFAMGVFAMHVPAVLQGRLIASGYLEGSLSGLFLLVSGSGVYGLIASRRIPWRLTNVGEQVRMDQIPWYREQIARSVSQEVQALTNPASIAVIGEFHRRYLSRYIGGKPSLLYLLVPTSVRRRRVLAGLVELNRYLEEEGCRVCGRLAALVRRRDDLDYQYALQLRLRVWVMFHSTASIALVVMAIIHGILAMRFVES</sequence>
<dbReference type="AlphaFoldDB" id="A0A7W5DUW6"/>
<dbReference type="Proteomes" id="UP000536179">
    <property type="component" value="Unassembled WGS sequence"/>
</dbReference>
<comment type="caution">
    <text evidence="2">The sequence shown here is derived from an EMBL/GenBank/DDBJ whole genome shotgun (WGS) entry which is preliminary data.</text>
</comment>
<dbReference type="RefSeq" id="WP_184300863.1">
    <property type="nucleotide sequence ID" value="NZ_JACHXU010000001.1"/>
</dbReference>
<reference evidence="2 3" key="1">
    <citation type="submission" date="2020-08" db="EMBL/GenBank/DDBJ databases">
        <title>Genomic Encyclopedia of Type Strains, Phase III (KMG-III): the genomes of soil and plant-associated and newly described type strains.</title>
        <authorList>
            <person name="Whitman W."/>
        </authorList>
    </citation>
    <scope>NUCLEOTIDE SEQUENCE [LARGE SCALE GENOMIC DNA]</scope>
    <source>
        <strain evidence="2 3">CECT 8075</strain>
    </source>
</reference>
<keyword evidence="1" id="KW-0812">Transmembrane</keyword>
<feature type="transmembrane region" description="Helical" evidence="1">
    <location>
        <begin position="43"/>
        <end position="67"/>
    </location>
</feature>
<organism evidence="2 3">
    <name type="scientific">Aporhodopirellula rubra</name>
    <dbReference type="NCBI Taxonomy" id="980271"/>
    <lineage>
        <taxon>Bacteria</taxon>
        <taxon>Pseudomonadati</taxon>
        <taxon>Planctomycetota</taxon>
        <taxon>Planctomycetia</taxon>
        <taxon>Pirellulales</taxon>
        <taxon>Pirellulaceae</taxon>
        <taxon>Aporhodopirellula</taxon>
    </lineage>
</organism>
<feature type="transmembrane region" description="Helical" evidence="1">
    <location>
        <begin position="140"/>
        <end position="158"/>
    </location>
</feature>
<evidence type="ECO:0000313" key="2">
    <source>
        <dbReference type="EMBL" id="MBB3204619.1"/>
    </source>
</evidence>
<feature type="transmembrane region" description="Helical" evidence="1">
    <location>
        <begin position="282"/>
        <end position="304"/>
    </location>
</feature>
<keyword evidence="3" id="KW-1185">Reference proteome</keyword>
<name>A0A7W5DUW6_9BACT</name>
<gene>
    <name evidence="2" type="ORF">FHS27_000383</name>
</gene>
<feature type="transmembrane region" description="Helical" evidence="1">
    <location>
        <begin position="110"/>
        <end position="128"/>
    </location>
</feature>
<protein>
    <submittedName>
        <fullName evidence="2">Uncharacterized protein</fullName>
    </submittedName>
</protein>
<keyword evidence="1" id="KW-0472">Membrane</keyword>